<reference evidence="1" key="1">
    <citation type="submission" date="2019-08" db="EMBL/GenBank/DDBJ databases">
        <authorList>
            <person name="Kucharzyk K."/>
            <person name="Murdoch R.W."/>
            <person name="Higgins S."/>
            <person name="Loffler F."/>
        </authorList>
    </citation>
    <scope>NUCLEOTIDE SEQUENCE</scope>
</reference>
<accession>A0A645BRP2</accession>
<protein>
    <submittedName>
        <fullName evidence="1">Uncharacterized protein</fullName>
    </submittedName>
</protein>
<sequence>MGSRSAIALLINPFQSQYISATSIPLTMQTMFQSKYIQTILRFCSFFLSKKEYLARKNTAKIIIDNTQTIVVLFRTEVMERHRLAKDNTE</sequence>
<comment type="caution">
    <text evidence="1">The sequence shown here is derived from an EMBL/GenBank/DDBJ whole genome shotgun (WGS) entry which is preliminary data.</text>
</comment>
<proteinExistence type="predicted"/>
<dbReference type="EMBL" id="VSSQ01021874">
    <property type="protein sequence ID" value="MPM67758.1"/>
    <property type="molecule type" value="Genomic_DNA"/>
</dbReference>
<gene>
    <name evidence="1" type="ORF">SDC9_114682</name>
</gene>
<dbReference type="AlphaFoldDB" id="A0A645BRP2"/>
<evidence type="ECO:0000313" key="1">
    <source>
        <dbReference type="EMBL" id="MPM67758.1"/>
    </source>
</evidence>
<name>A0A645BRP2_9ZZZZ</name>
<organism evidence="1">
    <name type="scientific">bioreactor metagenome</name>
    <dbReference type="NCBI Taxonomy" id="1076179"/>
    <lineage>
        <taxon>unclassified sequences</taxon>
        <taxon>metagenomes</taxon>
        <taxon>ecological metagenomes</taxon>
    </lineage>
</organism>